<dbReference type="Proteomes" id="UP001363460">
    <property type="component" value="Chromosome"/>
</dbReference>
<keyword evidence="3" id="KW-1185">Reference proteome</keyword>
<protein>
    <submittedName>
        <fullName evidence="2">Uncharacterized protein</fullName>
    </submittedName>
</protein>
<dbReference type="EMBL" id="CP146369">
    <property type="protein sequence ID" value="WWT53837.1"/>
    <property type="molecule type" value="Genomic_DNA"/>
</dbReference>
<evidence type="ECO:0000313" key="2">
    <source>
        <dbReference type="EMBL" id="WWT53837.1"/>
    </source>
</evidence>
<accession>A0ABZ2I875</accession>
<name>A0ABZ2I875_9CAUL</name>
<proteinExistence type="predicted"/>
<dbReference type="RefSeq" id="WP_338575761.1">
    <property type="nucleotide sequence ID" value="NZ_CP146369.1"/>
</dbReference>
<gene>
    <name evidence="2" type="ORF">V8J38_11285</name>
</gene>
<organism evidence="2 3">
    <name type="scientific">Brevundimonas olei</name>
    <dbReference type="NCBI Taxonomy" id="657642"/>
    <lineage>
        <taxon>Bacteria</taxon>
        <taxon>Pseudomonadati</taxon>
        <taxon>Pseudomonadota</taxon>
        <taxon>Alphaproteobacteria</taxon>
        <taxon>Caulobacterales</taxon>
        <taxon>Caulobacteraceae</taxon>
        <taxon>Brevundimonas</taxon>
    </lineage>
</organism>
<sequence>MTMLEKAARAAENAYHNPTDEPLWEQTARAVLIAVREPSETLSRAAQSTEGWEAMIDAILSEGAK</sequence>
<feature type="region of interest" description="Disordered" evidence="1">
    <location>
        <begin position="1"/>
        <end position="22"/>
    </location>
</feature>
<reference evidence="2 3" key="1">
    <citation type="submission" date="2024-02" db="EMBL/GenBank/DDBJ databases">
        <title>Distribution and functional of Brevundimonas-related endobacteria within Verticillium dahliae.</title>
        <authorList>
            <person name="Zeng H."/>
        </authorList>
    </citation>
    <scope>NUCLEOTIDE SEQUENCE [LARGE SCALE GENOMIC DNA]</scope>
    <source>
        <strain evidence="2 3">TRM 44200</strain>
    </source>
</reference>
<evidence type="ECO:0000313" key="3">
    <source>
        <dbReference type="Proteomes" id="UP001363460"/>
    </source>
</evidence>
<evidence type="ECO:0000256" key="1">
    <source>
        <dbReference type="SAM" id="MobiDB-lite"/>
    </source>
</evidence>